<reference evidence="1" key="2">
    <citation type="journal article" date="2007" name="Science">
        <title>Draft genome sequence of the sexually transmitted pathogen Trichomonas vaginalis.</title>
        <authorList>
            <person name="Carlton J.M."/>
            <person name="Hirt R.P."/>
            <person name="Silva J.C."/>
            <person name="Delcher A.L."/>
            <person name="Schatz M."/>
            <person name="Zhao Q."/>
            <person name="Wortman J.R."/>
            <person name="Bidwell S.L."/>
            <person name="Alsmark U.C.M."/>
            <person name="Besteiro S."/>
            <person name="Sicheritz-Ponten T."/>
            <person name="Noel C.J."/>
            <person name="Dacks J.B."/>
            <person name="Foster P.G."/>
            <person name="Simillion C."/>
            <person name="Van de Peer Y."/>
            <person name="Miranda-Saavedra D."/>
            <person name="Barton G.J."/>
            <person name="Westrop G.D."/>
            <person name="Mueller S."/>
            <person name="Dessi D."/>
            <person name="Fiori P.L."/>
            <person name="Ren Q."/>
            <person name="Paulsen I."/>
            <person name="Zhang H."/>
            <person name="Bastida-Corcuera F.D."/>
            <person name="Simoes-Barbosa A."/>
            <person name="Brown M.T."/>
            <person name="Hayes R.D."/>
            <person name="Mukherjee M."/>
            <person name="Okumura C.Y."/>
            <person name="Schneider R."/>
            <person name="Smith A.J."/>
            <person name="Vanacova S."/>
            <person name="Villalvazo M."/>
            <person name="Haas B.J."/>
            <person name="Pertea M."/>
            <person name="Feldblyum T.V."/>
            <person name="Utterback T.R."/>
            <person name="Shu C.L."/>
            <person name="Osoegawa K."/>
            <person name="de Jong P.J."/>
            <person name="Hrdy I."/>
            <person name="Horvathova L."/>
            <person name="Zubacova Z."/>
            <person name="Dolezal P."/>
            <person name="Malik S.B."/>
            <person name="Logsdon J.M. Jr."/>
            <person name="Henze K."/>
            <person name="Gupta A."/>
            <person name="Wang C.C."/>
            <person name="Dunne R.L."/>
            <person name="Upcroft J.A."/>
            <person name="Upcroft P."/>
            <person name="White O."/>
            <person name="Salzberg S.L."/>
            <person name="Tang P."/>
            <person name="Chiu C.-H."/>
            <person name="Lee Y.-S."/>
            <person name="Embley T.M."/>
            <person name="Coombs G.H."/>
            <person name="Mottram J.C."/>
            <person name="Tachezy J."/>
            <person name="Fraser-Liggett C.M."/>
            <person name="Johnson P.J."/>
        </authorList>
    </citation>
    <scope>NUCLEOTIDE SEQUENCE [LARGE SCALE GENOMIC DNA]</scope>
    <source>
        <strain evidence="1">G3</strain>
    </source>
</reference>
<evidence type="ECO:0000313" key="2">
    <source>
        <dbReference type="Proteomes" id="UP000001542"/>
    </source>
</evidence>
<proteinExistence type="predicted"/>
<name>A2DKG8_TRIV3</name>
<gene>
    <name evidence="1" type="ORF">TVAG_190400</name>
</gene>
<keyword evidence="2" id="KW-1185">Reference proteome</keyword>
<reference evidence="1" key="1">
    <citation type="submission" date="2006-10" db="EMBL/GenBank/DDBJ databases">
        <authorList>
            <person name="Amadeo P."/>
            <person name="Zhao Q."/>
            <person name="Wortman J."/>
            <person name="Fraser-Liggett C."/>
            <person name="Carlton J."/>
        </authorList>
    </citation>
    <scope>NUCLEOTIDE SEQUENCE</scope>
    <source>
        <strain evidence="1">G3</strain>
    </source>
</reference>
<protein>
    <submittedName>
        <fullName evidence="1">Uncharacterized protein</fullName>
    </submittedName>
</protein>
<sequence length="457" mass="52786">MDIKSEKLILFISTTEFNYKFENLLRSKYKINPFDLATYLNGNIDCHNQKFILLSTPSYGRKIYFKAEKVNKDIETQGFVIDNNNSLGYNENYSFGTELMASIGRYEYLIDETPVILNIEKDDSRSRTYFVSHECKDILYNVGDDQWEEFPVFKEVTGTPLTIKSKSGTKSLKIHVFLTNSKNYSHFDLVLNPENGKVYVGETSSSSEKVVFLLWYPMNFKEYFNYTVKVAENRPVQSHNANYPFQNEYEFQNVFYVLYEFTSQSTFTFGGYDFNSLFQDEQTGLNRGIYHVGSEPLIKEGQQSDIEHFTIFNKPLPSTTSISFKEDELRTIVLSSRFGYYSLLMFKNAHEFICEDGSPVTPAYSSKFEETVLNKIKPRSGSPTLEIQYDSQAFNSNDRIDVVYNMFDIAVKFSSKISGKMYVISSVESELCVINDFGRSISTYKGTFSGLLMQKEF</sequence>
<accession>A2DKG8</accession>
<dbReference type="VEuPathDB" id="TrichDB:TVAG_190400"/>
<dbReference type="RefSeq" id="XP_001580131.1">
    <property type="nucleotide sequence ID" value="XM_001580081.1"/>
</dbReference>
<dbReference type="AlphaFoldDB" id="A2DKG8"/>
<dbReference type="KEGG" id="tva:5464666"/>
<dbReference type="Proteomes" id="UP000001542">
    <property type="component" value="Unassembled WGS sequence"/>
</dbReference>
<organism evidence="1 2">
    <name type="scientific">Trichomonas vaginalis (strain ATCC PRA-98 / G3)</name>
    <dbReference type="NCBI Taxonomy" id="412133"/>
    <lineage>
        <taxon>Eukaryota</taxon>
        <taxon>Metamonada</taxon>
        <taxon>Parabasalia</taxon>
        <taxon>Trichomonadida</taxon>
        <taxon>Trichomonadidae</taxon>
        <taxon>Trichomonas</taxon>
    </lineage>
</organism>
<dbReference type="VEuPathDB" id="TrichDB:TVAGG3_0996670"/>
<dbReference type="InParanoid" id="A2DKG8"/>
<evidence type="ECO:0000313" key="1">
    <source>
        <dbReference type="EMBL" id="EAY19145.1"/>
    </source>
</evidence>
<dbReference type="EMBL" id="DS113211">
    <property type="protein sequence ID" value="EAY19145.1"/>
    <property type="molecule type" value="Genomic_DNA"/>
</dbReference>